<dbReference type="EMBL" id="AP023368">
    <property type="protein sequence ID" value="BCJ99778.1"/>
    <property type="molecule type" value="Genomic_DNA"/>
</dbReference>
<name>A0A7I8DMY8_9FIRM</name>
<evidence type="ECO:0000313" key="4">
    <source>
        <dbReference type="Proteomes" id="UP000515703"/>
    </source>
</evidence>
<organism evidence="3 4">
    <name type="scientific">Anaerocolumna chitinilytica</name>
    <dbReference type="NCBI Taxonomy" id="1727145"/>
    <lineage>
        <taxon>Bacteria</taxon>
        <taxon>Bacillati</taxon>
        <taxon>Bacillota</taxon>
        <taxon>Clostridia</taxon>
        <taxon>Lachnospirales</taxon>
        <taxon>Lachnospiraceae</taxon>
        <taxon>Anaerocolumna</taxon>
    </lineage>
</organism>
<keyword evidence="1" id="KW-0812">Transmembrane</keyword>
<evidence type="ECO:0000256" key="1">
    <source>
        <dbReference type="SAM" id="Phobius"/>
    </source>
</evidence>
<proteinExistence type="predicted"/>
<keyword evidence="2" id="KW-0732">Signal</keyword>
<reference evidence="3 4" key="2">
    <citation type="submission" date="2020-08" db="EMBL/GenBank/DDBJ databases">
        <authorList>
            <person name="Ueki A."/>
            <person name="Tonouchi A."/>
        </authorList>
    </citation>
    <scope>NUCLEOTIDE SEQUENCE [LARGE SCALE GENOMIC DNA]</scope>
    <source>
        <strain evidence="3 4">CTTW</strain>
    </source>
</reference>
<feature type="chain" id="PRO_5039411016" evidence="2">
    <location>
        <begin position="27"/>
        <end position="275"/>
    </location>
</feature>
<gene>
    <name evidence="3" type="ORF">bsdcttw_28190</name>
</gene>
<dbReference type="RefSeq" id="WP_185255510.1">
    <property type="nucleotide sequence ID" value="NZ_AP023368.1"/>
</dbReference>
<accession>A0A7I8DMY8</accession>
<dbReference type="KEGG" id="acht:bsdcttw_28190"/>
<sequence length="275" mass="29745">MRKIQLIKTVMLGLCLSTLYTGVTYANTIDNKAAEVTIKDIAPGTDLSKLQSDIDQYVFTDHTADIEKQGFQVTQTVVTNGYVEIGITPFSDENANYLYDLFGKDNVKVVKSDEVKVFKTTEAVAPDTPVSSEAADNSLVKRQDEVNKVLFEDKSSDLESKGISIMHTTPVEDYIEVGILPYNDENVKYIYSLTGEDKVKVVEGKEPELMATSGIATDGEMTATEEGNVKTVSATDTTAGNKEKESENILPIAGVAAVAVLIGGAVVISQKKKIA</sequence>
<evidence type="ECO:0000313" key="3">
    <source>
        <dbReference type="EMBL" id="BCJ99778.1"/>
    </source>
</evidence>
<evidence type="ECO:0000256" key="2">
    <source>
        <dbReference type="SAM" id="SignalP"/>
    </source>
</evidence>
<keyword evidence="1" id="KW-1133">Transmembrane helix</keyword>
<protein>
    <submittedName>
        <fullName evidence="3">Uncharacterized protein</fullName>
    </submittedName>
</protein>
<dbReference type="AlphaFoldDB" id="A0A7I8DMY8"/>
<feature type="signal peptide" evidence="2">
    <location>
        <begin position="1"/>
        <end position="26"/>
    </location>
</feature>
<feature type="transmembrane region" description="Helical" evidence="1">
    <location>
        <begin position="249"/>
        <end position="268"/>
    </location>
</feature>
<keyword evidence="1" id="KW-0472">Membrane</keyword>
<keyword evidence="4" id="KW-1185">Reference proteome</keyword>
<reference evidence="3 4" key="1">
    <citation type="submission" date="2020-08" db="EMBL/GenBank/DDBJ databases">
        <title>Draft genome sequencing of an Anaerocolumna strain isolated from anoxic soil subjected to BSD treatment.</title>
        <authorList>
            <person name="Uek A."/>
            <person name="Tonouchi A."/>
        </authorList>
    </citation>
    <scope>NUCLEOTIDE SEQUENCE [LARGE SCALE GENOMIC DNA]</scope>
    <source>
        <strain evidence="3 4">CTTW</strain>
    </source>
</reference>
<dbReference type="Proteomes" id="UP000515703">
    <property type="component" value="Chromosome"/>
</dbReference>